<dbReference type="SUPFAM" id="SSF75138">
    <property type="entry name" value="HprK N-terminal domain-like"/>
    <property type="match status" value="1"/>
</dbReference>
<evidence type="ECO:0000259" key="11">
    <source>
        <dbReference type="Pfam" id="PF02603"/>
    </source>
</evidence>
<feature type="domain" description="HPr kinase/phosphorylase C-terminal" evidence="12">
    <location>
        <begin position="135"/>
        <end position="302"/>
    </location>
</feature>
<keyword evidence="4 10" id="KW-0808">Transferase</keyword>
<feature type="active site" evidence="10">
    <location>
        <position position="143"/>
    </location>
</feature>
<dbReference type="EC" id="2.7.11.-" evidence="10"/>
<gene>
    <name evidence="10 13" type="primary">hprK</name>
    <name evidence="13" type="ORF">AAA081_03265</name>
</gene>
<feature type="domain" description="HPr(Ser) kinase/phosphorylase N-terminal" evidence="11">
    <location>
        <begin position="8"/>
        <end position="132"/>
    </location>
</feature>
<dbReference type="GO" id="GO:0016301">
    <property type="term" value="F:kinase activity"/>
    <property type="evidence" value="ECO:0007669"/>
    <property type="project" value="UniProtKB-KW"/>
</dbReference>
<dbReference type="EMBL" id="JBBNPS010000006">
    <property type="protein sequence ID" value="MEQ3353323.1"/>
    <property type="molecule type" value="Genomic_DNA"/>
</dbReference>
<evidence type="ECO:0000256" key="7">
    <source>
        <dbReference type="ARBA" id="ARBA00022840"/>
    </source>
</evidence>
<dbReference type="InterPro" id="IPR027417">
    <property type="entry name" value="P-loop_NTPase"/>
</dbReference>
<comment type="miscellaneous">
    <text evidence="10">Both phosphorylation and phosphorolysis are carried out by the same active site and suggest a common mechanism for both reactions.</text>
</comment>
<keyword evidence="8 10" id="KW-0511">Multifunctional enzyme</keyword>
<dbReference type="CDD" id="cd01918">
    <property type="entry name" value="HprK_C"/>
    <property type="match status" value="1"/>
</dbReference>
<dbReference type="Pfam" id="PF02603">
    <property type="entry name" value="Hpr_kinase_N"/>
    <property type="match status" value="1"/>
</dbReference>
<dbReference type="EC" id="2.7.4.-" evidence="10"/>
<dbReference type="RefSeq" id="WP_148471660.1">
    <property type="nucleotide sequence ID" value="NZ_JAOQJD010000001.1"/>
</dbReference>
<feature type="binding site" evidence="10">
    <location>
        <position position="206"/>
    </location>
    <ligand>
        <name>Mg(2+)</name>
        <dbReference type="ChEBI" id="CHEBI:18420"/>
    </ligand>
</feature>
<sequence length="314" mass="35548">MSNKKQSVSVQQLIADNDYEVIQLADNTRTVRLYSSECNRPGLQLCGFYTKFVADRIQVIGGAEWCYLKGLDPKVRDLRLKTFFEHKITVLIITKNQEVFPEMLTYAGKNNCTILRTADSTSIALYKIITYMQRALAPSIRKHGILLDIYGVGVLITGESGIGKSETALDLIVSGHKLIADDSVLIRMLDNRLIGTSPKITRHFMEIRGIGIIDVERLFGIGCIMEEKEVELVIELTQWDDFADYNRLGMEDDKIEILGKSVPKIEIPMRTGRNTSMIIEIATRNFKQKEMGYNAAEALNQRVLDSIEKNKLNH</sequence>
<dbReference type="Gene3D" id="3.40.50.300">
    <property type="entry name" value="P-loop containing nucleotide triphosphate hydrolases"/>
    <property type="match status" value="1"/>
</dbReference>
<evidence type="ECO:0000313" key="13">
    <source>
        <dbReference type="EMBL" id="MEQ3353323.1"/>
    </source>
</evidence>
<feature type="region of interest" description="Important for the catalytic mechanism of dephosphorylation" evidence="10">
    <location>
        <begin position="268"/>
        <end position="273"/>
    </location>
</feature>
<keyword evidence="10" id="KW-0460">Magnesium</keyword>
<keyword evidence="14" id="KW-1185">Reference proteome</keyword>
<evidence type="ECO:0000256" key="9">
    <source>
        <dbReference type="ARBA" id="ARBA00047657"/>
    </source>
</evidence>
<dbReference type="HAMAP" id="MF_01249">
    <property type="entry name" value="HPr_kinase"/>
    <property type="match status" value="1"/>
</dbReference>
<evidence type="ECO:0000256" key="6">
    <source>
        <dbReference type="ARBA" id="ARBA00022777"/>
    </source>
</evidence>
<dbReference type="PANTHER" id="PTHR30305:SF1">
    <property type="entry name" value="HPR KINASE_PHOSPHORYLASE"/>
    <property type="match status" value="1"/>
</dbReference>
<dbReference type="InterPro" id="IPR011126">
    <property type="entry name" value="Hpr_kin/Pase_Hpr_N"/>
</dbReference>
<feature type="active site" evidence="10">
    <location>
        <position position="164"/>
    </location>
</feature>
<keyword evidence="5 10" id="KW-0547">Nucleotide-binding</keyword>
<dbReference type="Proteomes" id="UP001481872">
    <property type="component" value="Unassembled WGS sequence"/>
</dbReference>
<comment type="domain">
    <text evidence="10">The Walker A ATP-binding motif also binds Pi and PPi.</text>
</comment>
<protein>
    <recommendedName>
        <fullName evidence="10">HPr kinase/phosphorylase</fullName>
        <shortName evidence="10">HPrK/P</shortName>
        <ecNumber evidence="10">2.7.11.-</ecNumber>
        <ecNumber evidence="10">2.7.4.-</ecNumber>
    </recommendedName>
    <alternativeName>
        <fullName evidence="10">HPr(Ser) kinase/phosphorylase</fullName>
    </alternativeName>
</protein>
<reference evidence="13 14" key="1">
    <citation type="submission" date="2024-04" db="EMBL/GenBank/DDBJ databases">
        <title>Human intestinal bacterial collection.</title>
        <authorList>
            <person name="Pauvert C."/>
            <person name="Hitch T.C.A."/>
            <person name="Clavel T."/>
        </authorList>
    </citation>
    <scope>NUCLEOTIDE SEQUENCE [LARGE SCALE GENOMIC DNA]</scope>
    <source>
        <strain evidence="13 14">CLA-SR-H026</strain>
    </source>
</reference>
<comment type="function">
    <text evidence="10">Catalyzes the ATP- as well as the pyrophosphate-dependent phosphorylation of a specific serine residue in HPr, a phosphocarrier protein of the phosphoenolpyruvate-dependent sugar phosphotransferase system (PTS). HprK/P also catalyzes the pyrophosphate-producing, inorganic phosphate-dependent dephosphorylation (phosphorolysis) of seryl-phosphorylated HPr (P-Ser-HPr). The two antagonistic activities of HprK/P are regulated by several intracellular metabolites, which change their concentration in response to the absence or presence of rapidly metabolisable carbon sources (glucose, fructose, etc.) in the growth medium. Therefore, by controlling the phosphorylation state of HPr, HPrK/P is a sensor enzyme that plays a major role in the regulation of carbon metabolism and sugar transport: it mediates carbon catabolite repression (CCR), and regulates PTS-catalyzed carbohydrate uptake and inducer exclusion.</text>
</comment>
<accession>A0ABV1J572</accession>
<keyword evidence="7 10" id="KW-0067">ATP-binding</keyword>
<evidence type="ECO:0000256" key="4">
    <source>
        <dbReference type="ARBA" id="ARBA00022679"/>
    </source>
</evidence>
<proteinExistence type="inferred from homology"/>
<comment type="catalytic activity">
    <reaction evidence="9 10">
        <text>[HPr protein]-O-phospho-L-serine + phosphate + H(+) = [HPr protein]-L-serine + diphosphate</text>
        <dbReference type="Rhea" id="RHEA:46604"/>
        <dbReference type="Rhea" id="RHEA-COMP:11602"/>
        <dbReference type="Rhea" id="RHEA-COMP:11603"/>
        <dbReference type="ChEBI" id="CHEBI:15378"/>
        <dbReference type="ChEBI" id="CHEBI:29999"/>
        <dbReference type="ChEBI" id="CHEBI:33019"/>
        <dbReference type="ChEBI" id="CHEBI:43474"/>
        <dbReference type="ChEBI" id="CHEBI:83421"/>
    </reaction>
</comment>
<keyword evidence="10" id="KW-0119">Carbohydrate metabolism</keyword>
<feature type="binding site" evidence="10">
    <location>
        <position position="165"/>
    </location>
    <ligand>
        <name>Mg(2+)</name>
        <dbReference type="ChEBI" id="CHEBI:18420"/>
    </ligand>
</feature>
<evidence type="ECO:0000256" key="1">
    <source>
        <dbReference type="ARBA" id="ARBA00001120"/>
    </source>
</evidence>
<feature type="active site" description="Proton acceptor; for phosphorylation activity. Proton donor; for dephosphorylation activity" evidence="10">
    <location>
        <position position="182"/>
    </location>
</feature>
<keyword evidence="10" id="KW-0479">Metal-binding</keyword>
<dbReference type="NCBIfam" id="TIGR00679">
    <property type="entry name" value="hpr-ser"/>
    <property type="match status" value="1"/>
</dbReference>
<dbReference type="InterPro" id="IPR011104">
    <property type="entry name" value="Hpr_kin/Pase_C"/>
</dbReference>
<comment type="similarity">
    <text evidence="2 10">Belongs to the HPrK/P family.</text>
</comment>
<evidence type="ECO:0000256" key="10">
    <source>
        <dbReference type="HAMAP-Rule" id="MF_01249"/>
    </source>
</evidence>
<feature type="binding site" evidence="10">
    <location>
        <begin position="158"/>
        <end position="165"/>
    </location>
    <ligand>
        <name>ATP</name>
        <dbReference type="ChEBI" id="CHEBI:30616"/>
    </ligand>
</feature>
<dbReference type="Gene3D" id="3.40.1390.20">
    <property type="entry name" value="HprK N-terminal domain-like"/>
    <property type="match status" value="1"/>
</dbReference>
<evidence type="ECO:0000256" key="3">
    <source>
        <dbReference type="ARBA" id="ARBA00022527"/>
    </source>
</evidence>
<evidence type="ECO:0000259" key="12">
    <source>
        <dbReference type="Pfam" id="PF07475"/>
    </source>
</evidence>
<evidence type="ECO:0000256" key="8">
    <source>
        <dbReference type="ARBA" id="ARBA00023268"/>
    </source>
</evidence>
<feature type="active site" evidence="10">
    <location>
        <position position="247"/>
    </location>
</feature>
<evidence type="ECO:0000313" key="14">
    <source>
        <dbReference type="Proteomes" id="UP001481872"/>
    </source>
</evidence>
<comment type="catalytic activity">
    <reaction evidence="1 10">
        <text>[HPr protein]-L-serine + ATP = [HPr protein]-O-phospho-L-serine + ADP + H(+)</text>
        <dbReference type="Rhea" id="RHEA:46600"/>
        <dbReference type="Rhea" id="RHEA-COMP:11602"/>
        <dbReference type="Rhea" id="RHEA-COMP:11603"/>
        <dbReference type="ChEBI" id="CHEBI:15378"/>
        <dbReference type="ChEBI" id="CHEBI:29999"/>
        <dbReference type="ChEBI" id="CHEBI:30616"/>
        <dbReference type="ChEBI" id="CHEBI:83421"/>
        <dbReference type="ChEBI" id="CHEBI:456216"/>
    </reaction>
</comment>
<feature type="region of interest" description="Important for the catalytic mechanism of both phosphorylation and dephosphorylation" evidence="10">
    <location>
        <begin position="205"/>
        <end position="214"/>
    </location>
</feature>
<evidence type="ECO:0000256" key="5">
    <source>
        <dbReference type="ARBA" id="ARBA00022741"/>
    </source>
</evidence>
<comment type="subunit">
    <text evidence="10">Homohexamer.</text>
</comment>
<dbReference type="InterPro" id="IPR003755">
    <property type="entry name" value="HPr(Ser)_kin/Pase"/>
</dbReference>
<comment type="cofactor">
    <cofactor evidence="10">
        <name>Mg(2+)</name>
        <dbReference type="ChEBI" id="CHEBI:18420"/>
    </cofactor>
</comment>
<dbReference type="PANTHER" id="PTHR30305">
    <property type="entry name" value="PROTEIN YJDM-RELATED"/>
    <property type="match status" value="1"/>
</dbReference>
<dbReference type="SUPFAM" id="SSF53795">
    <property type="entry name" value="PEP carboxykinase-like"/>
    <property type="match status" value="1"/>
</dbReference>
<keyword evidence="3 10" id="KW-0723">Serine/threonine-protein kinase</keyword>
<name>A0ABV1J572_9FIRM</name>
<dbReference type="Pfam" id="PF07475">
    <property type="entry name" value="Hpr_kinase_C"/>
    <property type="match status" value="1"/>
</dbReference>
<comment type="caution">
    <text evidence="13">The sequence shown here is derived from an EMBL/GenBank/DDBJ whole genome shotgun (WGS) entry which is preliminary data.</text>
</comment>
<dbReference type="InterPro" id="IPR028979">
    <property type="entry name" value="Ser_kin/Pase_Hpr-like_N_sf"/>
</dbReference>
<keyword evidence="6 10" id="KW-0418">Kinase</keyword>
<evidence type="ECO:0000256" key="2">
    <source>
        <dbReference type="ARBA" id="ARBA00006883"/>
    </source>
</evidence>
<organism evidence="13 14">
    <name type="scientific">Aedoeadaptatus acetigenes</name>
    <dbReference type="NCBI Taxonomy" id="2981723"/>
    <lineage>
        <taxon>Bacteria</taxon>
        <taxon>Bacillati</taxon>
        <taxon>Bacillota</taxon>
        <taxon>Tissierellia</taxon>
        <taxon>Tissierellales</taxon>
        <taxon>Peptoniphilaceae</taxon>
        <taxon>Aedoeadaptatus</taxon>
    </lineage>
</organism>